<organism evidence="2 3">
    <name type="scientific">Cercophora samala</name>
    <dbReference type="NCBI Taxonomy" id="330535"/>
    <lineage>
        <taxon>Eukaryota</taxon>
        <taxon>Fungi</taxon>
        <taxon>Dikarya</taxon>
        <taxon>Ascomycota</taxon>
        <taxon>Pezizomycotina</taxon>
        <taxon>Sordariomycetes</taxon>
        <taxon>Sordariomycetidae</taxon>
        <taxon>Sordariales</taxon>
        <taxon>Lasiosphaeriaceae</taxon>
        <taxon>Cercophora</taxon>
    </lineage>
</organism>
<reference evidence="2" key="1">
    <citation type="submission" date="2023-06" db="EMBL/GenBank/DDBJ databases">
        <title>Genome-scale phylogeny and comparative genomics of the fungal order Sordariales.</title>
        <authorList>
            <consortium name="Lawrence Berkeley National Laboratory"/>
            <person name="Hensen N."/>
            <person name="Bonometti L."/>
            <person name="Westerberg I."/>
            <person name="Brannstrom I.O."/>
            <person name="Guillou S."/>
            <person name="Cros-Aarteil S."/>
            <person name="Calhoun S."/>
            <person name="Haridas S."/>
            <person name="Kuo A."/>
            <person name="Mondo S."/>
            <person name="Pangilinan J."/>
            <person name="Riley R."/>
            <person name="Labutti K."/>
            <person name="Andreopoulos B."/>
            <person name="Lipzen A."/>
            <person name="Chen C."/>
            <person name="Yanf M."/>
            <person name="Daum C."/>
            <person name="Ng V."/>
            <person name="Clum A."/>
            <person name="Steindorff A."/>
            <person name="Ohm R."/>
            <person name="Martin F."/>
            <person name="Silar P."/>
            <person name="Natvig D."/>
            <person name="Lalanne C."/>
            <person name="Gautier V."/>
            <person name="Ament-Velasquez S.L."/>
            <person name="Kruys A."/>
            <person name="Hutchinson M.I."/>
            <person name="Powell A.J."/>
            <person name="Barry K."/>
            <person name="Miller A.N."/>
            <person name="Grigoriev I.V."/>
            <person name="Debuchy R."/>
            <person name="Gladieux P."/>
            <person name="Thoren M.H."/>
            <person name="Johannesson H."/>
        </authorList>
    </citation>
    <scope>NUCLEOTIDE SEQUENCE</scope>
    <source>
        <strain evidence="2">CBS 307.81</strain>
    </source>
</reference>
<feature type="region of interest" description="Disordered" evidence="1">
    <location>
        <begin position="783"/>
        <end position="808"/>
    </location>
</feature>
<feature type="region of interest" description="Disordered" evidence="1">
    <location>
        <begin position="1182"/>
        <end position="1241"/>
    </location>
</feature>
<name>A0AA39Z7X9_9PEZI</name>
<dbReference type="AlphaFoldDB" id="A0AA39Z7X9"/>
<comment type="caution">
    <text evidence="2">The sequence shown here is derived from an EMBL/GenBank/DDBJ whole genome shotgun (WGS) entry which is preliminary data.</text>
</comment>
<dbReference type="InterPro" id="IPR011009">
    <property type="entry name" value="Kinase-like_dom_sf"/>
</dbReference>
<protein>
    <submittedName>
        <fullName evidence="2">Uncharacterized protein</fullName>
    </submittedName>
</protein>
<feature type="region of interest" description="Disordered" evidence="1">
    <location>
        <begin position="568"/>
        <end position="618"/>
    </location>
</feature>
<evidence type="ECO:0000256" key="1">
    <source>
        <dbReference type="SAM" id="MobiDB-lite"/>
    </source>
</evidence>
<feature type="region of interest" description="Disordered" evidence="1">
    <location>
        <begin position="1021"/>
        <end position="1048"/>
    </location>
</feature>
<feature type="compositionally biased region" description="Acidic residues" evidence="1">
    <location>
        <begin position="1195"/>
        <end position="1206"/>
    </location>
</feature>
<feature type="compositionally biased region" description="Acidic residues" evidence="1">
    <location>
        <begin position="856"/>
        <end position="871"/>
    </location>
</feature>
<dbReference type="Proteomes" id="UP001174997">
    <property type="component" value="Unassembled WGS sequence"/>
</dbReference>
<feature type="compositionally biased region" description="Acidic residues" evidence="1">
    <location>
        <begin position="835"/>
        <end position="846"/>
    </location>
</feature>
<accession>A0AA39Z7X9</accession>
<keyword evidence="3" id="KW-1185">Reference proteome</keyword>
<feature type="compositionally biased region" description="Polar residues" evidence="1">
    <location>
        <begin position="598"/>
        <end position="618"/>
    </location>
</feature>
<feature type="compositionally biased region" description="Basic and acidic residues" evidence="1">
    <location>
        <begin position="783"/>
        <end position="797"/>
    </location>
</feature>
<sequence>MDPLNPATDAQTGQPAFQRRLSRLYNDTKRRSEFVQTSVQHPEADPEVRSLHRRLRIQKDRFVTWGLEWADPSQSAEVLIDSSLSKAGISELVSNIMSNIKEILAEAEPLWMSSRRLAGEIVEPIQPPRRGEKIRMVVWDKSKFEGLIRDLTDAIDTLYEVSRTRSSYASSAAVRGGPTKSSTTTEDLRPFESSRLQTPEQIDPKILTSLRSMQAAPMTEHDEKEKTHEIVFMDKQAYAKLTRTTAGARQTHSPLLLEYAPFSSLYSITGVSPPMHRFEKLFSGLQLEPQRPLQPGSWIGLPRLLGYYEDMENSRFGLVYQFPQKFNAVTFETLTQNPLNNLCTLADLLARPDFEPRLEAKFRLAANLANSVFDLHDRGIIHGSIGDENISFCNAVGTDPEVSGITQGEVDIRRPLISSFDLFSETDEEFQEGPRQFSLYKHPLDPRNSGQSPLANKADSKTFDLYSLAMILLSIGLWTKLEHLVPNMASPALPESVFDQLGIRCGTLYMKAVQTLWNAVDQELSGTQTADKIVERVEFKASRYLEACCILDGVSNLEERLGDDLGDVRPEPARLSTASAAGPSKASQSEKPLVSVPSAGQVQTETKAAAPSSTETSTKPKLRLFKHVPLPPEEIERWNTSIMPQVNQALRHFYRKNPESVEISLESVGESPQKTKPTVLVVCQSTSLVKAILKKRLGNILAAAGLGLRVCTGRVVRSRRDFVGRSMAGPEEEVVAANPEHQQQPLNGASIGAWNQSRHLPPVSLGGMLTVDNKLFGMTVHHMLDEPDSDSGRKEGAPRSMAGPPGMTDLHAWYAQQYTNPSDSEQDVSSSSEYDAYELSDADSDAFSESAITSDYSDEDEDEEEYQESEPGDIPGIEPGCGDGYIITQPALDDVDAGFYPCLETQDEDHLDSYKVGEMYASSGIRRRMEGGMNHEIDWALFEFMDERLPSGNLIPSLHPSPTRSQSRTTSTSICPTTVAPMSSLPGLAVQCMARTSGLQTGVILPAMVSVKIYGRVSPSETYQVSGTPPSPDQATHPKQSSLPMGMPGDSGAWVVDGSNGRVCGHILAWSQRKKVAYICPMDVLILDIAETLEANEIRLPGGDIVFSREPLSGQYPMRSLTQRSARSEMSAGQGSEADVGDDEGEGPWTPVAGFAARRQSSRRSQKSVVAGKRASYLLAKRQSQQQGAMGTGIGEEELDNDEGVEVDTSVGLANQLKAMNLSPGESSLSSAEMMRKWGYA</sequence>
<evidence type="ECO:0000313" key="3">
    <source>
        <dbReference type="Proteomes" id="UP001174997"/>
    </source>
</evidence>
<feature type="region of interest" description="Disordered" evidence="1">
    <location>
        <begin position="820"/>
        <end position="879"/>
    </location>
</feature>
<feature type="compositionally biased region" description="Polar residues" evidence="1">
    <location>
        <begin position="1021"/>
        <end position="1043"/>
    </location>
</feature>
<evidence type="ECO:0000313" key="2">
    <source>
        <dbReference type="EMBL" id="KAK0665454.1"/>
    </source>
</evidence>
<dbReference type="EMBL" id="JAULSY010000109">
    <property type="protein sequence ID" value="KAK0665454.1"/>
    <property type="molecule type" value="Genomic_DNA"/>
</dbReference>
<gene>
    <name evidence="2" type="ORF">QBC41DRAFT_12837</name>
</gene>
<dbReference type="PANTHER" id="PTHR37542">
    <property type="entry name" value="HELO DOMAIN-CONTAINING PROTEIN-RELATED"/>
    <property type="match status" value="1"/>
</dbReference>
<feature type="region of interest" description="Disordered" evidence="1">
    <location>
        <begin position="170"/>
        <end position="197"/>
    </location>
</feature>
<feature type="region of interest" description="Disordered" evidence="1">
    <location>
        <begin position="1116"/>
        <end position="1169"/>
    </location>
</feature>
<proteinExistence type="predicted"/>
<dbReference type="PANTHER" id="PTHR37542:SF2">
    <property type="entry name" value="PROTEIN KINASE DOMAIN-CONTAINING PROTEIN"/>
    <property type="match status" value="1"/>
</dbReference>
<dbReference type="SUPFAM" id="SSF56112">
    <property type="entry name" value="Protein kinase-like (PK-like)"/>
    <property type="match status" value="1"/>
</dbReference>